<dbReference type="AlphaFoldDB" id="A0A067EI00"/>
<evidence type="ECO:0000313" key="2">
    <source>
        <dbReference type="Proteomes" id="UP000027120"/>
    </source>
</evidence>
<organism evidence="1 2">
    <name type="scientific">Citrus sinensis</name>
    <name type="common">Sweet orange</name>
    <name type="synonym">Citrus aurantium var. sinensis</name>
    <dbReference type="NCBI Taxonomy" id="2711"/>
    <lineage>
        <taxon>Eukaryota</taxon>
        <taxon>Viridiplantae</taxon>
        <taxon>Streptophyta</taxon>
        <taxon>Embryophyta</taxon>
        <taxon>Tracheophyta</taxon>
        <taxon>Spermatophyta</taxon>
        <taxon>Magnoliopsida</taxon>
        <taxon>eudicotyledons</taxon>
        <taxon>Gunneridae</taxon>
        <taxon>Pentapetalae</taxon>
        <taxon>rosids</taxon>
        <taxon>malvids</taxon>
        <taxon>Sapindales</taxon>
        <taxon>Rutaceae</taxon>
        <taxon>Aurantioideae</taxon>
        <taxon>Citrus</taxon>
    </lineage>
</organism>
<gene>
    <name evidence="1" type="ORF">CISIN_1g0013573mg</name>
</gene>
<protein>
    <submittedName>
        <fullName evidence="1">Uncharacterized protein</fullName>
    </submittedName>
</protein>
<dbReference type="EMBL" id="KK785012">
    <property type="protein sequence ID" value="KDO53530.1"/>
    <property type="molecule type" value="Genomic_DNA"/>
</dbReference>
<reference evidence="1 2" key="1">
    <citation type="submission" date="2014-04" db="EMBL/GenBank/DDBJ databases">
        <authorList>
            <consortium name="International Citrus Genome Consortium"/>
            <person name="Gmitter F."/>
            <person name="Chen C."/>
            <person name="Farmerie W."/>
            <person name="Harkins T."/>
            <person name="Desany B."/>
            <person name="Mohiuddin M."/>
            <person name="Kodira C."/>
            <person name="Borodovsky M."/>
            <person name="Lomsadze A."/>
            <person name="Burns P."/>
            <person name="Jenkins J."/>
            <person name="Prochnik S."/>
            <person name="Shu S."/>
            <person name="Chapman J."/>
            <person name="Pitluck S."/>
            <person name="Schmutz J."/>
            <person name="Rokhsar D."/>
        </authorList>
    </citation>
    <scope>NUCLEOTIDE SEQUENCE</scope>
</reference>
<sequence length="18" mass="2214">MASVKEINKPHEFIFPYY</sequence>
<name>A0A067EI00_CITSI</name>
<feature type="non-terminal residue" evidence="1">
    <location>
        <position position="18"/>
    </location>
</feature>
<proteinExistence type="predicted"/>
<accession>A0A067EI00</accession>
<evidence type="ECO:0000313" key="1">
    <source>
        <dbReference type="EMBL" id="KDO53530.1"/>
    </source>
</evidence>
<dbReference type="Proteomes" id="UP000027120">
    <property type="component" value="Unassembled WGS sequence"/>
</dbReference>
<keyword evidence="2" id="KW-1185">Reference proteome</keyword>